<name>A0A502E811_9FLAO</name>
<comment type="caution">
    <text evidence="1">The sequence shown here is derived from an EMBL/GenBank/DDBJ whole genome shotgun (WGS) entry which is preliminary data.</text>
</comment>
<proteinExistence type="predicted"/>
<gene>
    <name evidence="1" type="ORF">EAH81_23290</name>
</gene>
<accession>A0A502E811</accession>
<dbReference type="AlphaFoldDB" id="A0A502E811"/>
<reference evidence="1 2" key="1">
    <citation type="journal article" date="2019" name="Environ. Microbiol.">
        <title>Species interactions and distinct microbial communities in high Arctic permafrost affected cryosols are associated with the CH4 and CO2 gas fluxes.</title>
        <authorList>
            <person name="Altshuler I."/>
            <person name="Hamel J."/>
            <person name="Turney S."/>
            <person name="Magnuson E."/>
            <person name="Levesque R."/>
            <person name="Greer C."/>
            <person name="Whyte L.G."/>
        </authorList>
    </citation>
    <scope>NUCLEOTIDE SEQUENCE [LARGE SCALE GENOMIC DNA]</scope>
    <source>
        <strain evidence="1 2">42</strain>
    </source>
</reference>
<dbReference type="RefSeq" id="WP_140511331.1">
    <property type="nucleotide sequence ID" value="NZ_RCZH01000020.1"/>
</dbReference>
<evidence type="ECO:0000313" key="2">
    <source>
        <dbReference type="Proteomes" id="UP000319700"/>
    </source>
</evidence>
<evidence type="ECO:0000313" key="1">
    <source>
        <dbReference type="EMBL" id="TPG33878.1"/>
    </source>
</evidence>
<organism evidence="1 2">
    <name type="scientific">Flavobacterium pectinovorum</name>
    <dbReference type="NCBI Taxonomy" id="29533"/>
    <lineage>
        <taxon>Bacteria</taxon>
        <taxon>Pseudomonadati</taxon>
        <taxon>Bacteroidota</taxon>
        <taxon>Flavobacteriia</taxon>
        <taxon>Flavobacteriales</taxon>
        <taxon>Flavobacteriaceae</taxon>
        <taxon>Flavobacterium</taxon>
    </lineage>
</organism>
<dbReference type="PROSITE" id="PS51257">
    <property type="entry name" value="PROKAR_LIPOPROTEIN"/>
    <property type="match status" value="1"/>
</dbReference>
<sequence>MTIKTLSLVVLIFSISCKKTESTPKNFVGTWYDTGFKAENKTTLKILDNNTFLYNGGSSDWTGFSNGSWKIIGDTIELSSTKMEDCYNVSPFSDCNSSDGKNKVTTTIPGCTPDIDVSFVVLNKEKFYMRNDSLIHKSKVNSKCTDKLKISFARTPKSKK</sequence>
<protein>
    <recommendedName>
        <fullName evidence="3">Lipocalin-like domain-containing protein</fullName>
    </recommendedName>
</protein>
<evidence type="ECO:0008006" key="3">
    <source>
        <dbReference type="Google" id="ProtNLM"/>
    </source>
</evidence>
<dbReference type="Proteomes" id="UP000319700">
    <property type="component" value="Unassembled WGS sequence"/>
</dbReference>
<dbReference type="OrthoDB" id="1256117at2"/>
<dbReference type="EMBL" id="RCZH01000020">
    <property type="protein sequence ID" value="TPG33878.1"/>
    <property type="molecule type" value="Genomic_DNA"/>
</dbReference>
<keyword evidence="2" id="KW-1185">Reference proteome</keyword>